<keyword evidence="10" id="KW-0812">Transmembrane</keyword>
<keyword evidence="14" id="KW-1185">Reference proteome</keyword>
<feature type="domain" description="Death" evidence="12">
    <location>
        <begin position="390"/>
        <end position="451"/>
    </location>
</feature>
<feature type="compositionally biased region" description="Low complexity" evidence="9">
    <location>
        <begin position="317"/>
        <end position="328"/>
    </location>
</feature>
<comment type="subcellular location">
    <subcellularLocation>
        <location evidence="1">Secreted</location>
    </subcellularLocation>
</comment>
<accession>A0A6P4Y620</accession>
<dbReference type="OrthoDB" id="9932129at2759"/>
<keyword evidence="4 11" id="KW-0732">Signal</keyword>
<reference evidence="15" key="1">
    <citation type="submission" date="2025-08" db="UniProtKB">
        <authorList>
            <consortium name="RefSeq"/>
        </authorList>
    </citation>
    <scope>IDENTIFICATION</scope>
    <source>
        <tissue evidence="15">Gonad</tissue>
    </source>
</reference>
<dbReference type="SMART" id="SM00208">
    <property type="entry name" value="TNFR"/>
    <property type="match status" value="3"/>
</dbReference>
<dbReference type="PROSITE" id="PS00652">
    <property type="entry name" value="TNFR_NGFR_1"/>
    <property type="match status" value="1"/>
</dbReference>
<evidence type="ECO:0000256" key="7">
    <source>
        <dbReference type="ARBA" id="ARBA00023180"/>
    </source>
</evidence>
<dbReference type="InterPro" id="IPR011029">
    <property type="entry name" value="DEATH-like_dom_sf"/>
</dbReference>
<dbReference type="GO" id="GO:0006915">
    <property type="term" value="P:apoptotic process"/>
    <property type="evidence" value="ECO:0007669"/>
    <property type="project" value="UniProtKB-KW"/>
</dbReference>
<feature type="domain" description="TNFR-Cys" evidence="13">
    <location>
        <begin position="18"/>
        <end position="57"/>
    </location>
</feature>
<keyword evidence="5" id="KW-0677">Repeat</keyword>
<evidence type="ECO:0000256" key="6">
    <source>
        <dbReference type="ARBA" id="ARBA00023157"/>
    </source>
</evidence>
<evidence type="ECO:0000256" key="8">
    <source>
        <dbReference type="PROSITE-ProRule" id="PRU00206"/>
    </source>
</evidence>
<keyword evidence="7" id="KW-0325">Glycoprotein</keyword>
<dbReference type="InterPro" id="IPR052459">
    <property type="entry name" value="TNFRSF_decoy_receptor"/>
</dbReference>
<dbReference type="PROSITE" id="PS50017">
    <property type="entry name" value="DEATH_DOMAIN"/>
    <property type="match status" value="1"/>
</dbReference>
<evidence type="ECO:0000256" key="1">
    <source>
        <dbReference type="ARBA" id="ARBA00004613"/>
    </source>
</evidence>
<dbReference type="GO" id="GO:0005576">
    <property type="term" value="C:extracellular region"/>
    <property type="evidence" value="ECO:0007669"/>
    <property type="project" value="UniProtKB-SubCell"/>
</dbReference>
<evidence type="ECO:0000256" key="5">
    <source>
        <dbReference type="ARBA" id="ARBA00022737"/>
    </source>
</evidence>
<evidence type="ECO:0000256" key="11">
    <source>
        <dbReference type="SAM" id="SignalP"/>
    </source>
</evidence>
<dbReference type="InterPro" id="IPR001368">
    <property type="entry name" value="TNFR/NGFR_Cys_rich_reg"/>
</dbReference>
<evidence type="ECO:0000256" key="9">
    <source>
        <dbReference type="SAM" id="MobiDB-lite"/>
    </source>
</evidence>
<dbReference type="GO" id="GO:0007165">
    <property type="term" value="P:signal transduction"/>
    <property type="evidence" value="ECO:0007669"/>
    <property type="project" value="InterPro"/>
</dbReference>
<evidence type="ECO:0000259" key="13">
    <source>
        <dbReference type="PROSITE" id="PS50050"/>
    </source>
</evidence>
<evidence type="ECO:0000256" key="2">
    <source>
        <dbReference type="ARBA" id="ARBA00022525"/>
    </source>
</evidence>
<gene>
    <name evidence="15" type="primary">LOC109470118</name>
</gene>
<sequence length="466" mass="51210">MSFLQALLLVTFARGQSSCPAGMYPAWGETRCCTSKCGPGTKIAQSCTHNDPDNTVCEACGPEYYNPYPDQLHCRRKNLCDSDNEEVKVLGNSTVNNQCQCQIGFFYRVSEVCMSGPLCPPGRGATRTGQCEPCPHGTFSNLTSHVQPCIPWQSCGMLGFLQHRPGTSTSDAVCISHPIDVFLPTEQPVINAVTYKDDGNNTDNITGERQPTALEPKYIIIIGVCVGAVLVLVVFLVVCLCRRETEQHIDLEDGQHDESKTPLGIQDAEDVNSQQKDPDVVQNMELEPLTGDYRQPTEEEGRQAAVPPDDGVETGDDSSMSDSLSTLSREGGAEPNSDAEQTDPKLRFSTMQYSNLIGVDMETTNYIEDHLGNMYLELATRLPLRHGCSFTKTDLDSLRHTYAFYSLKEAIRDTVNTWRIKQGEEASLEGLLVGLTACGKDDMVRDLCRMNNARRPNKGKATATAV</sequence>
<dbReference type="AlphaFoldDB" id="A0A6P4Y620"/>
<comment type="caution">
    <text evidence="8">Lacks conserved residue(s) required for the propagation of feature annotation.</text>
</comment>
<evidence type="ECO:0000256" key="10">
    <source>
        <dbReference type="SAM" id="Phobius"/>
    </source>
</evidence>
<keyword evidence="6" id="KW-1015">Disulfide bond</keyword>
<keyword evidence="10" id="KW-0472">Membrane</keyword>
<dbReference type="RefSeq" id="XP_019624460.1">
    <property type="nucleotide sequence ID" value="XM_019768901.1"/>
</dbReference>
<feature type="repeat" description="TNFR-Cys" evidence="8">
    <location>
        <begin position="18"/>
        <end position="57"/>
    </location>
</feature>
<dbReference type="Proteomes" id="UP000515135">
    <property type="component" value="Unplaced"/>
</dbReference>
<evidence type="ECO:0000256" key="3">
    <source>
        <dbReference type="ARBA" id="ARBA00022703"/>
    </source>
</evidence>
<feature type="signal peptide" evidence="11">
    <location>
        <begin position="1"/>
        <end position="15"/>
    </location>
</feature>
<protein>
    <submittedName>
        <fullName evidence="15">Uncharacterized protein LOC109470118</fullName>
    </submittedName>
</protein>
<dbReference type="CDD" id="cd01670">
    <property type="entry name" value="Death"/>
    <property type="match status" value="1"/>
</dbReference>
<keyword evidence="2" id="KW-0964">Secreted</keyword>
<feature type="chain" id="PRO_5027746391" evidence="11">
    <location>
        <begin position="16"/>
        <end position="466"/>
    </location>
</feature>
<dbReference type="SUPFAM" id="SSF47986">
    <property type="entry name" value="DEATH domain"/>
    <property type="match status" value="1"/>
</dbReference>
<name>A0A6P4Y620_BRABE</name>
<dbReference type="Gene3D" id="2.10.50.10">
    <property type="entry name" value="Tumor Necrosis Factor Receptor, subunit A, domain 2"/>
    <property type="match status" value="2"/>
</dbReference>
<evidence type="ECO:0000259" key="12">
    <source>
        <dbReference type="PROSITE" id="PS50017"/>
    </source>
</evidence>
<dbReference type="SUPFAM" id="SSF57586">
    <property type="entry name" value="TNF receptor-like"/>
    <property type="match status" value="1"/>
</dbReference>
<dbReference type="Pfam" id="PF00020">
    <property type="entry name" value="TNFR_c6"/>
    <property type="match status" value="1"/>
</dbReference>
<dbReference type="PANTHER" id="PTHR23097:SF181">
    <property type="entry name" value="CASPASE-8-LIKE"/>
    <property type="match status" value="1"/>
</dbReference>
<feature type="transmembrane region" description="Helical" evidence="10">
    <location>
        <begin position="218"/>
        <end position="241"/>
    </location>
</feature>
<evidence type="ECO:0000256" key="4">
    <source>
        <dbReference type="ARBA" id="ARBA00022729"/>
    </source>
</evidence>
<organism evidence="14 15">
    <name type="scientific">Branchiostoma belcheri</name>
    <name type="common">Amphioxus</name>
    <dbReference type="NCBI Taxonomy" id="7741"/>
    <lineage>
        <taxon>Eukaryota</taxon>
        <taxon>Metazoa</taxon>
        <taxon>Chordata</taxon>
        <taxon>Cephalochordata</taxon>
        <taxon>Leptocardii</taxon>
        <taxon>Amphioxiformes</taxon>
        <taxon>Branchiostomatidae</taxon>
        <taxon>Branchiostoma</taxon>
    </lineage>
</organism>
<dbReference type="InterPro" id="IPR000488">
    <property type="entry name" value="Death_dom"/>
</dbReference>
<dbReference type="KEGG" id="bbel:109470118"/>
<dbReference type="GeneID" id="109470118"/>
<evidence type="ECO:0000313" key="14">
    <source>
        <dbReference type="Proteomes" id="UP000515135"/>
    </source>
</evidence>
<dbReference type="Gene3D" id="1.10.533.10">
    <property type="entry name" value="Death Domain, Fas"/>
    <property type="match status" value="1"/>
</dbReference>
<keyword evidence="10" id="KW-1133">Transmembrane helix</keyword>
<evidence type="ECO:0000313" key="15">
    <source>
        <dbReference type="RefSeq" id="XP_019624460.1"/>
    </source>
</evidence>
<keyword evidence="3" id="KW-0053">Apoptosis</keyword>
<dbReference type="Pfam" id="PF00531">
    <property type="entry name" value="Death"/>
    <property type="match status" value="1"/>
</dbReference>
<dbReference type="PROSITE" id="PS50050">
    <property type="entry name" value="TNFR_NGFR_2"/>
    <property type="match status" value="1"/>
</dbReference>
<dbReference type="PANTHER" id="PTHR23097">
    <property type="entry name" value="TUMOR NECROSIS FACTOR RECEPTOR SUPERFAMILY MEMBER"/>
    <property type="match status" value="1"/>
</dbReference>
<proteinExistence type="predicted"/>
<feature type="region of interest" description="Disordered" evidence="9">
    <location>
        <begin position="291"/>
        <end position="345"/>
    </location>
</feature>